<evidence type="ECO:0000313" key="3">
    <source>
        <dbReference type="Proteomes" id="UP001287356"/>
    </source>
</evidence>
<keyword evidence="1" id="KW-1133">Transmembrane helix</keyword>
<keyword evidence="1" id="KW-0812">Transmembrane</keyword>
<dbReference type="EMBL" id="JAULSN010000010">
    <property type="protein sequence ID" value="KAK3361897.1"/>
    <property type="molecule type" value="Genomic_DNA"/>
</dbReference>
<reference evidence="2" key="2">
    <citation type="submission" date="2023-06" db="EMBL/GenBank/DDBJ databases">
        <authorList>
            <consortium name="Lawrence Berkeley National Laboratory"/>
            <person name="Haridas S."/>
            <person name="Hensen N."/>
            <person name="Bonometti L."/>
            <person name="Westerberg I."/>
            <person name="Brannstrom I.O."/>
            <person name="Guillou S."/>
            <person name="Cros-Aarteil S."/>
            <person name="Calhoun S."/>
            <person name="Kuo A."/>
            <person name="Mondo S."/>
            <person name="Pangilinan J."/>
            <person name="Riley R."/>
            <person name="Labutti K."/>
            <person name="Andreopoulos B."/>
            <person name="Lipzen A."/>
            <person name="Chen C."/>
            <person name="Yanf M."/>
            <person name="Daum C."/>
            <person name="Ng V."/>
            <person name="Clum A."/>
            <person name="Steindorff A."/>
            <person name="Ohm R."/>
            <person name="Martin F."/>
            <person name="Silar P."/>
            <person name="Natvig D."/>
            <person name="Lalanne C."/>
            <person name="Gautier V."/>
            <person name="Ament-Velasquez S.L."/>
            <person name="Kruys A."/>
            <person name="Hutchinson M.I."/>
            <person name="Powell A.J."/>
            <person name="Barry K."/>
            <person name="Miller A.N."/>
            <person name="Grigoriev I.V."/>
            <person name="Debuchy R."/>
            <person name="Gladieux P."/>
            <person name="Thoren M.H."/>
            <person name="Johannesson H."/>
        </authorList>
    </citation>
    <scope>NUCLEOTIDE SEQUENCE</scope>
    <source>
        <strain evidence="2">CBS 958.72</strain>
    </source>
</reference>
<feature type="transmembrane region" description="Helical" evidence="1">
    <location>
        <begin position="24"/>
        <end position="50"/>
    </location>
</feature>
<keyword evidence="3" id="KW-1185">Reference proteome</keyword>
<evidence type="ECO:0000256" key="1">
    <source>
        <dbReference type="SAM" id="Phobius"/>
    </source>
</evidence>
<evidence type="ECO:0000313" key="2">
    <source>
        <dbReference type="EMBL" id="KAK3361897.1"/>
    </source>
</evidence>
<gene>
    <name evidence="2" type="ORF">B0T24DRAFT_97314</name>
</gene>
<reference evidence="2" key="1">
    <citation type="journal article" date="2023" name="Mol. Phylogenet. Evol.">
        <title>Genome-scale phylogeny and comparative genomics of the fungal order Sordariales.</title>
        <authorList>
            <person name="Hensen N."/>
            <person name="Bonometti L."/>
            <person name="Westerberg I."/>
            <person name="Brannstrom I.O."/>
            <person name="Guillou S."/>
            <person name="Cros-Aarteil S."/>
            <person name="Calhoun S."/>
            <person name="Haridas S."/>
            <person name="Kuo A."/>
            <person name="Mondo S."/>
            <person name="Pangilinan J."/>
            <person name="Riley R."/>
            <person name="LaButti K."/>
            <person name="Andreopoulos B."/>
            <person name="Lipzen A."/>
            <person name="Chen C."/>
            <person name="Yan M."/>
            <person name="Daum C."/>
            <person name="Ng V."/>
            <person name="Clum A."/>
            <person name="Steindorff A."/>
            <person name="Ohm R.A."/>
            <person name="Martin F."/>
            <person name="Silar P."/>
            <person name="Natvig D.O."/>
            <person name="Lalanne C."/>
            <person name="Gautier V."/>
            <person name="Ament-Velasquez S.L."/>
            <person name="Kruys A."/>
            <person name="Hutchinson M.I."/>
            <person name="Powell A.J."/>
            <person name="Barry K."/>
            <person name="Miller A.N."/>
            <person name="Grigoriev I.V."/>
            <person name="Debuchy R."/>
            <person name="Gladieux P."/>
            <person name="Hiltunen Thoren M."/>
            <person name="Johannesson H."/>
        </authorList>
    </citation>
    <scope>NUCLEOTIDE SEQUENCE</scope>
    <source>
        <strain evidence="2">CBS 958.72</strain>
    </source>
</reference>
<keyword evidence="1" id="KW-0472">Membrane</keyword>
<accession>A0AAE0MYR6</accession>
<dbReference type="Proteomes" id="UP001287356">
    <property type="component" value="Unassembled WGS sequence"/>
</dbReference>
<feature type="transmembrane region" description="Helical" evidence="1">
    <location>
        <begin position="62"/>
        <end position="86"/>
    </location>
</feature>
<sequence length="89" mass="9689">MGANLAIVQPFDTSKAVLSPTDRYAQIILGALWAGSLYGIGMIFCSTRLMSRWAGSHGEKEVGFVGFIAAFILSVAWPAILVYFAFENR</sequence>
<proteinExistence type="predicted"/>
<organism evidence="2 3">
    <name type="scientific">Lasiosphaeria ovina</name>
    <dbReference type="NCBI Taxonomy" id="92902"/>
    <lineage>
        <taxon>Eukaryota</taxon>
        <taxon>Fungi</taxon>
        <taxon>Dikarya</taxon>
        <taxon>Ascomycota</taxon>
        <taxon>Pezizomycotina</taxon>
        <taxon>Sordariomycetes</taxon>
        <taxon>Sordariomycetidae</taxon>
        <taxon>Sordariales</taxon>
        <taxon>Lasiosphaeriaceae</taxon>
        <taxon>Lasiosphaeria</taxon>
    </lineage>
</organism>
<comment type="caution">
    <text evidence="2">The sequence shown here is derived from an EMBL/GenBank/DDBJ whole genome shotgun (WGS) entry which is preliminary data.</text>
</comment>
<dbReference type="AlphaFoldDB" id="A0AAE0MYR6"/>
<protein>
    <submittedName>
        <fullName evidence="2">Uncharacterized protein</fullName>
    </submittedName>
</protein>
<name>A0AAE0MYR6_9PEZI</name>